<comment type="caution">
    <text evidence="1">The sequence shown here is derived from an EMBL/GenBank/DDBJ whole genome shotgun (WGS) entry which is preliminary data.</text>
</comment>
<dbReference type="EMBL" id="MU003497">
    <property type="protein sequence ID" value="KAF2475020.1"/>
    <property type="molecule type" value="Genomic_DNA"/>
</dbReference>
<name>A0ACB6R7I3_9PLEO</name>
<sequence length="150" mass="16541">MREVVRKEKAGTRRSAEGVVQTKPSRKFFGAGVITIGKIIHRSPMNLPSSVFVNRLPNSTRASYNWTKAVINFNLILAKLPHEKLRGQPSMYAPSLLKCTRIRGSMRQQRISALEGDVMICLHVSNNGCVKAGFDVRNPLADYTSAGAVS</sequence>
<evidence type="ECO:0000313" key="1">
    <source>
        <dbReference type="EMBL" id="KAF2475020.1"/>
    </source>
</evidence>
<organism evidence="1 2">
    <name type="scientific">Lindgomyces ingoldianus</name>
    <dbReference type="NCBI Taxonomy" id="673940"/>
    <lineage>
        <taxon>Eukaryota</taxon>
        <taxon>Fungi</taxon>
        <taxon>Dikarya</taxon>
        <taxon>Ascomycota</taxon>
        <taxon>Pezizomycotina</taxon>
        <taxon>Dothideomycetes</taxon>
        <taxon>Pleosporomycetidae</taxon>
        <taxon>Pleosporales</taxon>
        <taxon>Lindgomycetaceae</taxon>
        <taxon>Lindgomyces</taxon>
    </lineage>
</organism>
<accession>A0ACB6R7I3</accession>
<reference evidence="1" key="1">
    <citation type="journal article" date="2020" name="Stud. Mycol.">
        <title>101 Dothideomycetes genomes: a test case for predicting lifestyles and emergence of pathogens.</title>
        <authorList>
            <person name="Haridas S."/>
            <person name="Albert R."/>
            <person name="Binder M."/>
            <person name="Bloem J."/>
            <person name="Labutti K."/>
            <person name="Salamov A."/>
            <person name="Andreopoulos B."/>
            <person name="Baker S."/>
            <person name="Barry K."/>
            <person name="Bills G."/>
            <person name="Bluhm B."/>
            <person name="Cannon C."/>
            <person name="Castanera R."/>
            <person name="Culley D."/>
            <person name="Daum C."/>
            <person name="Ezra D."/>
            <person name="Gonzalez J."/>
            <person name="Henrissat B."/>
            <person name="Kuo A."/>
            <person name="Liang C."/>
            <person name="Lipzen A."/>
            <person name="Lutzoni F."/>
            <person name="Magnuson J."/>
            <person name="Mondo S."/>
            <person name="Nolan M."/>
            <person name="Ohm R."/>
            <person name="Pangilinan J."/>
            <person name="Park H.-J."/>
            <person name="Ramirez L."/>
            <person name="Alfaro M."/>
            <person name="Sun H."/>
            <person name="Tritt A."/>
            <person name="Yoshinaga Y."/>
            <person name="Zwiers L.-H."/>
            <person name="Turgeon B."/>
            <person name="Goodwin S."/>
            <person name="Spatafora J."/>
            <person name="Crous P."/>
            <person name="Grigoriev I."/>
        </authorList>
    </citation>
    <scope>NUCLEOTIDE SEQUENCE</scope>
    <source>
        <strain evidence="1">ATCC 200398</strain>
    </source>
</reference>
<keyword evidence="2" id="KW-1185">Reference proteome</keyword>
<proteinExistence type="predicted"/>
<evidence type="ECO:0000313" key="2">
    <source>
        <dbReference type="Proteomes" id="UP000799755"/>
    </source>
</evidence>
<gene>
    <name evidence="1" type="ORF">BDR25DRAFT_311392</name>
</gene>
<dbReference type="Proteomes" id="UP000799755">
    <property type="component" value="Unassembled WGS sequence"/>
</dbReference>
<protein>
    <submittedName>
        <fullName evidence="1">Uncharacterized protein</fullName>
    </submittedName>
</protein>